<evidence type="ECO:0000256" key="3">
    <source>
        <dbReference type="ARBA" id="ARBA00023002"/>
    </source>
</evidence>
<evidence type="ECO:0000313" key="6">
    <source>
        <dbReference type="EMBL" id="SVB67356.1"/>
    </source>
</evidence>
<organism evidence="6">
    <name type="scientific">marine metagenome</name>
    <dbReference type="NCBI Taxonomy" id="408172"/>
    <lineage>
        <taxon>unclassified sequences</taxon>
        <taxon>metagenomes</taxon>
        <taxon>ecological metagenomes</taxon>
    </lineage>
</organism>
<dbReference type="EMBL" id="UINC01052243">
    <property type="protein sequence ID" value="SVB67356.1"/>
    <property type="molecule type" value="Genomic_DNA"/>
</dbReference>
<dbReference type="Pfam" id="PF00296">
    <property type="entry name" value="Bac_luciferase"/>
    <property type="match status" value="1"/>
</dbReference>
<dbReference type="PANTHER" id="PTHR42847:SF4">
    <property type="entry name" value="ALKANESULFONATE MONOOXYGENASE-RELATED"/>
    <property type="match status" value="1"/>
</dbReference>
<gene>
    <name evidence="6" type="ORF">METZ01_LOCUS220210</name>
</gene>
<keyword evidence="1" id="KW-0285">Flavoprotein</keyword>
<dbReference type="InterPro" id="IPR011251">
    <property type="entry name" value="Luciferase-like_dom"/>
</dbReference>
<dbReference type="InterPro" id="IPR050172">
    <property type="entry name" value="SsuD_RutA_monooxygenase"/>
</dbReference>
<accession>A0A382FW94</accession>
<dbReference type="GO" id="GO:0008726">
    <property type="term" value="F:alkanesulfonate monooxygenase activity"/>
    <property type="evidence" value="ECO:0007669"/>
    <property type="project" value="TreeGrafter"/>
</dbReference>
<evidence type="ECO:0000256" key="1">
    <source>
        <dbReference type="ARBA" id="ARBA00022630"/>
    </source>
</evidence>
<keyword evidence="4" id="KW-0503">Monooxygenase</keyword>
<keyword evidence="2" id="KW-0288">FMN</keyword>
<proteinExistence type="predicted"/>
<name>A0A382FW94_9ZZZZ</name>
<evidence type="ECO:0000256" key="2">
    <source>
        <dbReference type="ARBA" id="ARBA00022643"/>
    </source>
</evidence>
<dbReference type="GO" id="GO:0046306">
    <property type="term" value="P:alkanesulfonate catabolic process"/>
    <property type="evidence" value="ECO:0007669"/>
    <property type="project" value="TreeGrafter"/>
</dbReference>
<dbReference type="SUPFAM" id="SSF51679">
    <property type="entry name" value="Bacterial luciferase-like"/>
    <property type="match status" value="1"/>
</dbReference>
<dbReference type="Gene3D" id="3.20.20.30">
    <property type="entry name" value="Luciferase-like domain"/>
    <property type="match status" value="1"/>
</dbReference>
<evidence type="ECO:0000256" key="4">
    <source>
        <dbReference type="ARBA" id="ARBA00023033"/>
    </source>
</evidence>
<evidence type="ECO:0000259" key="5">
    <source>
        <dbReference type="Pfam" id="PF00296"/>
    </source>
</evidence>
<dbReference type="InterPro" id="IPR036661">
    <property type="entry name" value="Luciferase-like_sf"/>
</dbReference>
<protein>
    <recommendedName>
        <fullName evidence="5">Luciferase-like domain-containing protein</fullName>
    </recommendedName>
</protein>
<dbReference type="PANTHER" id="PTHR42847">
    <property type="entry name" value="ALKANESULFONATE MONOOXYGENASE"/>
    <property type="match status" value="1"/>
</dbReference>
<reference evidence="6" key="1">
    <citation type="submission" date="2018-05" db="EMBL/GenBank/DDBJ databases">
        <authorList>
            <person name="Lanie J.A."/>
            <person name="Ng W.-L."/>
            <person name="Kazmierczak K.M."/>
            <person name="Andrzejewski T.M."/>
            <person name="Davidsen T.M."/>
            <person name="Wayne K.J."/>
            <person name="Tettelin H."/>
            <person name="Glass J.I."/>
            <person name="Rusch D."/>
            <person name="Podicherti R."/>
            <person name="Tsui H.-C.T."/>
            <person name="Winkler M.E."/>
        </authorList>
    </citation>
    <scope>NUCLEOTIDE SEQUENCE</scope>
</reference>
<dbReference type="AlphaFoldDB" id="A0A382FW94"/>
<feature type="domain" description="Luciferase-like" evidence="5">
    <location>
        <begin position="27"/>
        <end position="258"/>
    </location>
</feature>
<sequence>MEELVAIADQARVGIAPPQAFPKGPAEPNLITRFAQRAEVLGYDSLWVQDRMMGHATWLEPLNLLSFMAAATTTIRLGVATLPLPWHNPVRLAKALVTLDQLSGGRLTVGLSLGGTYLNDTMVDAVPERRLPAFNEGLRLMQLLWTEEDFDFNGEFWTLRNATMDPKPAQSAGKGHMPIMLGGGHPDAIRRSVRVADGWVGAASSTVESFKEQVALVKQILDEYGRDPSTFTVAKKQFLALDDNVARATQRMRDWAGHSIMNADLGERVSLCGPSSVIVAGLQQILDAGADLLILNPVDELLEQVEHLALIMGMRQEFEI</sequence>
<keyword evidence="3" id="KW-0560">Oxidoreductase</keyword>